<evidence type="ECO:0000313" key="3">
    <source>
        <dbReference type="Proteomes" id="UP000523079"/>
    </source>
</evidence>
<keyword evidence="3" id="KW-1185">Reference proteome</keyword>
<dbReference type="RefSeq" id="WP_182560280.1">
    <property type="nucleotide sequence ID" value="NZ_JACGWT010000003.1"/>
</dbReference>
<keyword evidence="1" id="KW-1133">Transmembrane helix</keyword>
<evidence type="ECO:0000313" key="2">
    <source>
        <dbReference type="EMBL" id="MBA8794735.1"/>
    </source>
</evidence>
<keyword evidence="1" id="KW-0812">Transmembrane</keyword>
<feature type="transmembrane region" description="Helical" evidence="1">
    <location>
        <begin position="83"/>
        <end position="113"/>
    </location>
</feature>
<feature type="transmembrane region" description="Helical" evidence="1">
    <location>
        <begin position="161"/>
        <end position="179"/>
    </location>
</feature>
<keyword evidence="1" id="KW-0472">Membrane</keyword>
<feature type="transmembrane region" description="Helical" evidence="1">
    <location>
        <begin position="57"/>
        <end position="76"/>
    </location>
</feature>
<dbReference type="EMBL" id="JACGWT010000003">
    <property type="protein sequence ID" value="MBA8794735.1"/>
    <property type="molecule type" value="Genomic_DNA"/>
</dbReference>
<gene>
    <name evidence="2" type="ORF">FHX74_002354</name>
</gene>
<accession>A0A7W3IT46</accession>
<comment type="caution">
    <text evidence="2">The sequence shown here is derived from an EMBL/GenBank/DDBJ whole genome shotgun (WGS) entry which is preliminary data.</text>
</comment>
<dbReference type="AlphaFoldDB" id="A0A7W3IT46"/>
<organism evidence="2 3">
    <name type="scientific">Microlunatus kandeliicorticis</name>
    <dbReference type="NCBI Taxonomy" id="1759536"/>
    <lineage>
        <taxon>Bacteria</taxon>
        <taxon>Bacillati</taxon>
        <taxon>Actinomycetota</taxon>
        <taxon>Actinomycetes</taxon>
        <taxon>Propionibacteriales</taxon>
        <taxon>Propionibacteriaceae</taxon>
        <taxon>Microlunatus</taxon>
    </lineage>
</organism>
<feature type="transmembrane region" description="Helical" evidence="1">
    <location>
        <begin position="185"/>
        <end position="208"/>
    </location>
</feature>
<evidence type="ECO:0000256" key="1">
    <source>
        <dbReference type="SAM" id="Phobius"/>
    </source>
</evidence>
<name>A0A7W3IT46_9ACTN</name>
<reference evidence="2 3" key="1">
    <citation type="submission" date="2020-07" db="EMBL/GenBank/DDBJ databases">
        <title>Sequencing the genomes of 1000 actinobacteria strains.</title>
        <authorList>
            <person name="Klenk H.-P."/>
        </authorList>
    </citation>
    <scope>NUCLEOTIDE SEQUENCE [LARGE SCALE GENOMIC DNA]</scope>
    <source>
        <strain evidence="2 3">DSM 100723</strain>
    </source>
</reference>
<dbReference type="Proteomes" id="UP000523079">
    <property type="component" value="Unassembled WGS sequence"/>
</dbReference>
<sequence length="217" mass="23082">MSGFDTGSRPARLRAAAHRRLVRSRGRWGGRFRASLEALFSPLPRVRTSPSRWVPGWAPRLLLVALGIAVMVLLGVGPPSGVLLGCFVLALLLVPSTRTGAAFCVPVAFLWLVLPGDPLSWRSAGLLLLTAAVFELATAIEAVSPLSRVELWALWPSLRRFLVIQLISQPVVLALVALRNSPAHLSAAALPVAVVAAAAVAAGAAWLLPRLGRPPRR</sequence>
<proteinExistence type="predicted"/>
<protein>
    <submittedName>
        <fullName evidence="2">Uncharacterized protein</fullName>
    </submittedName>
</protein>